<proteinExistence type="predicted"/>
<accession>A0AAV7MVR9</accession>
<dbReference type="EMBL" id="JANPWB010000013">
    <property type="protein sequence ID" value="KAJ1107712.1"/>
    <property type="molecule type" value="Genomic_DNA"/>
</dbReference>
<evidence type="ECO:0000313" key="1">
    <source>
        <dbReference type="EMBL" id="KAJ1107712.1"/>
    </source>
</evidence>
<reference evidence="1" key="1">
    <citation type="journal article" date="2022" name="bioRxiv">
        <title>Sequencing and chromosome-scale assembly of the giantPleurodeles waltlgenome.</title>
        <authorList>
            <person name="Brown T."/>
            <person name="Elewa A."/>
            <person name="Iarovenko S."/>
            <person name="Subramanian E."/>
            <person name="Araus A.J."/>
            <person name="Petzold A."/>
            <person name="Susuki M."/>
            <person name="Suzuki K.-i.T."/>
            <person name="Hayashi T."/>
            <person name="Toyoda A."/>
            <person name="Oliveira C."/>
            <person name="Osipova E."/>
            <person name="Leigh N.D."/>
            <person name="Simon A."/>
            <person name="Yun M.H."/>
        </authorList>
    </citation>
    <scope>NUCLEOTIDE SEQUENCE</scope>
    <source>
        <strain evidence="1">20211129_DDA</strain>
        <tissue evidence="1">Liver</tissue>
    </source>
</reference>
<sequence>MSRAHYQTRDARRAFSVVLQRVAPRNGGAPDAVAASRLQRQIDETGRLRAWSRRLAARLRVAGHPELD</sequence>
<comment type="caution">
    <text evidence="1">The sequence shown here is derived from an EMBL/GenBank/DDBJ whole genome shotgun (WGS) entry which is preliminary data.</text>
</comment>
<dbReference type="AlphaFoldDB" id="A0AAV7MVR9"/>
<organism evidence="1 2">
    <name type="scientific">Pleurodeles waltl</name>
    <name type="common">Iberian ribbed newt</name>
    <dbReference type="NCBI Taxonomy" id="8319"/>
    <lineage>
        <taxon>Eukaryota</taxon>
        <taxon>Metazoa</taxon>
        <taxon>Chordata</taxon>
        <taxon>Craniata</taxon>
        <taxon>Vertebrata</taxon>
        <taxon>Euteleostomi</taxon>
        <taxon>Amphibia</taxon>
        <taxon>Batrachia</taxon>
        <taxon>Caudata</taxon>
        <taxon>Salamandroidea</taxon>
        <taxon>Salamandridae</taxon>
        <taxon>Pleurodelinae</taxon>
        <taxon>Pleurodeles</taxon>
    </lineage>
</organism>
<protein>
    <submittedName>
        <fullName evidence="1">Uncharacterized protein</fullName>
    </submittedName>
</protein>
<keyword evidence="2" id="KW-1185">Reference proteome</keyword>
<evidence type="ECO:0000313" key="2">
    <source>
        <dbReference type="Proteomes" id="UP001066276"/>
    </source>
</evidence>
<dbReference type="Proteomes" id="UP001066276">
    <property type="component" value="Chromosome 9"/>
</dbReference>
<name>A0AAV7MVR9_PLEWA</name>
<gene>
    <name evidence="1" type="ORF">NDU88_005101</name>
</gene>